<name>A0ABN3FJ26_9ACTN</name>
<dbReference type="RefSeq" id="WP_346173520.1">
    <property type="nucleotide sequence ID" value="NZ_BAAASD010000004.1"/>
</dbReference>
<sequence>MFLASRPPSVTVVIDPGDDVIHTHTALAAHHPPSGRITLHPGPGTTSETGLAHDLLAALGKPPLLPGRFPAGRQPAWEAAAAWMTALPVTRLTVLRAHRLTTRRTMRLLQLQTLTGIHLTLVCHRPYLPAALHQALQTADYSVTADFDAARRHYYGTPIAEPPPADEPAGLTGRWLTLPALDRLVSYDSPRPCTDPCSPPLIVWRHRPPPVPLTAPTAQRVAHRLHAATAHPRLAAAVAAALFTGASLQQLATARPRDYDDAAATLALHDRARYTDGCAAYPVPPWAGVFLRAAACFTRLVSGEDQELLAAPGDRGHLLRVAETVRLRPPQPPAACRKGPVGRVEWDWRERQEAERCEAVPTSRVRPSRR</sequence>
<gene>
    <name evidence="1" type="ORF">GCM10010246_13290</name>
</gene>
<dbReference type="EMBL" id="BAAASD010000004">
    <property type="protein sequence ID" value="GAA2331430.1"/>
    <property type="molecule type" value="Genomic_DNA"/>
</dbReference>
<keyword evidence="2" id="KW-1185">Reference proteome</keyword>
<evidence type="ECO:0000313" key="2">
    <source>
        <dbReference type="Proteomes" id="UP001500253"/>
    </source>
</evidence>
<protein>
    <submittedName>
        <fullName evidence="1">Uncharacterized protein</fullName>
    </submittedName>
</protein>
<dbReference type="Proteomes" id="UP001500253">
    <property type="component" value="Unassembled WGS sequence"/>
</dbReference>
<accession>A0ABN3FJ26</accession>
<comment type="caution">
    <text evidence="1">The sequence shown here is derived from an EMBL/GenBank/DDBJ whole genome shotgun (WGS) entry which is preliminary data.</text>
</comment>
<evidence type="ECO:0000313" key="1">
    <source>
        <dbReference type="EMBL" id="GAA2331430.1"/>
    </source>
</evidence>
<proteinExistence type="predicted"/>
<reference evidence="1 2" key="1">
    <citation type="journal article" date="2019" name="Int. J. Syst. Evol. Microbiol.">
        <title>The Global Catalogue of Microorganisms (GCM) 10K type strain sequencing project: providing services to taxonomists for standard genome sequencing and annotation.</title>
        <authorList>
            <consortium name="The Broad Institute Genomics Platform"/>
            <consortium name="The Broad Institute Genome Sequencing Center for Infectious Disease"/>
            <person name="Wu L."/>
            <person name="Ma J."/>
        </authorList>
    </citation>
    <scope>NUCLEOTIDE SEQUENCE [LARGE SCALE GENOMIC DNA]</scope>
    <source>
        <strain evidence="1 2">JCM 4316</strain>
    </source>
</reference>
<organism evidence="1 2">
    <name type="scientific">Streptomyces cuspidosporus</name>
    <dbReference type="NCBI Taxonomy" id="66882"/>
    <lineage>
        <taxon>Bacteria</taxon>
        <taxon>Bacillati</taxon>
        <taxon>Actinomycetota</taxon>
        <taxon>Actinomycetes</taxon>
        <taxon>Kitasatosporales</taxon>
        <taxon>Streptomycetaceae</taxon>
        <taxon>Streptomyces</taxon>
    </lineage>
</organism>